<dbReference type="Proteomes" id="UP001159428">
    <property type="component" value="Unassembled WGS sequence"/>
</dbReference>
<dbReference type="PROSITE" id="PS01186">
    <property type="entry name" value="EGF_2"/>
    <property type="match status" value="2"/>
</dbReference>
<dbReference type="InterPro" id="IPR014010">
    <property type="entry name" value="REJ_dom"/>
</dbReference>
<dbReference type="PROSITE" id="PS00010">
    <property type="entry name" value="ASX_HYDROXYL"/>
    <property type="match status" value="1"/>
</dbReference>
<dbReference type="GO" id="GO:0005886">
    <property type="term" value="C:plasma membrane"/>
    <property type="evidence" value="ECO:0007669"/>
    <property type="project" value="UniProtKB-SubCell"/>
</dbReference>
<evidence type="ECO:0000256" key="13">
    <source>
        <dbReference type="SAM" id="SignalP"/>
    </source>
</evidence>
<dbReference type="InterPro" id="IPR051223">
    <property type="entry name" value="Polycystin"/>
</dbReference>
<keyword evidence="8 12" id="KW-1133">Transmembrane helix</keyword>
<dbReference type="InterPro" id="IPR000421">
    <property type="entry name" value="FA58C"/>
</dbReference>
<feature type="transmembrane region" description="Helical" evidence="12">
    <location>
        <begin position="2563"/>
        <end position="2583"/>
    </location>
</feature>
<dbReference type="InterPro" id="IPR008979">
    <property type="entry name" value="Galactose-bd-like_sf"/>
</dbReference>
<dbReference type="CDD" id="cd00054">
    <property type="entry name" value="EGF_CA"/>
    <property type="match status" value="1"/>
</dbReference>
<dbReference type="InterPro" id="IPR000152">
    <property type="entry name" value="EGF-type_Asp/Asn_hydroxyl_site"/>
</dbReference>
<protein>
    <recommendedName>
        <fullName evidence="21">Polycystic kidney disease protein 1-like 2</fullName>
    </recommendedName>
</protein>
<evidence type="ECO:0000256" key="10">
    <source>
        <dbReference type="ARBA" id="ARBA00023157"/>
    </source>
</evidence>
<dbReference type="InterPro" id="IPR057774">
    <property type="entry name" value="D8C_UMOD/GP2/OIT3-like"/>
</dbReference>
<comment type="similarity">
    <text evidence="2">Belongs to the polycystin family.</text>
</comment>
<evidence type="ECO:0000256" key="4">
    <source>
        <dbReference type="ARBA" id="ARBA00022536"/>
    </source>
</evidence>
<evidence type="ECO:0000256" key="9">
    <source>
        <dbReference type="ARBA" id="ARBA00023136"/>
    </source>
</evidence>
<proteinExistence type="inferred from homology"/>
<dbReference type="InterPro" id="IPR046338">
    <property type="entry name" value="GAIN_dom_sf"/>
</dbReference>
<feature type="transmembrane region" description="Helical" evidence="12">
    <location>
        <begin position="2015"/>
        <end position="2042"/>
    </location>
</feature>
<evidence type="ECO:0000256" key="5">
    <source>
        <dbReference type="ARBA" id="ARBA00022692"/>
    </source>
</evidence>
<dbReference type="InterPro" id="IPR001024">
    <property type="entry name" value="PLAT/LH2_dom"/>
</dbReference>
<feature type="transmembrane region" description="Helical" evidence="12">
    <location>
        <begin position="2122"/>
        <end position="2140"/>
    </location>
</feature>
<dbReference type="Gene3D" id="2.60.220.50">
    <property type="match status" value="1"/>
</dbReference>
<gene>
    <name evidence="19" type="ORF">PMEA_00019208</name>
</gene>
<dbReference type="SMART" id="SM00308">
    <property type="entry name" value="LH2"/>
    <property type="match status" value="1"/>
</dbReference>
<dbReference type="Pfam" id="PF02010">
    <property type="entry name" value="REJ"/>
    <property type="match status" value="1"/>
</dbReference>
<sequence>MTSRFLPLLPVLIVLALLATRVQSTDECTSYSTINDPTRSVSNETDSEFALCDKGILTSESWVRFTGSGGTVIPNNPPQAYHCGTNSSGWIRGAHPAVAEGVVQRELCYRYNENECGFDSYEISIRNCGSFFVYKPPDLTQCNLRLCTEILDQCFFEPVGVSSHIVIPDNQMTASSHYRIENYSAKYGRLFNESGYGWFPKNNKKTDWLQVDLGKEFLVCAVATQGGNYNGEWTTAFKLLYSSDDKNQQTYQDGNGVDVEFYRVGKNHGVDRHKLSRPVVARYIRFHPTKNHNWDSLRVEVYGTKQGEMRLIFNRNTKRKRPSIPAECSPSQYQELNEADRYWNASVKSYLACDKNFSIHGAWYRFTGAAGSMMAPYCIPKKSCITNGAGWINGSHPSETYQLVSTNACFHWGSNCCVKSSPVQIRNCSGYYVYKLQKPETCYYRYCGVNDESDACRVTGGSSKCTCQDGYEGDPCRDMDECSANTHNCHLNAFCTNTQGSFKCYCKEGYTGDGKSCGASIPAECSPSQYQELNEADRYWNASVKPYLACDKNFSTHGAWYRFTGAAGSMMAPYCIPKKSCITHGAGWINGSHPSEAYQLVSTNACFHWGSNCCLRSSPVQIRNCSGYYVYKLLKPETCYYRYCGVNDERDACQTSGGSSKCPCQDGYEGDLCRACPVHSVGIKTSLNVHDCWCKYFYPGDPEVDPCRRQTESDLRSIDDSIEVLIHDINTQPSSPMKFRRDQTRRLFASLKTENFLAHQASFSWKISQLSLSPFNISNQPELLVPDTLELNLRPNLLSTGLKLVTFELRRNSGSELTARDFAFIEVLNSALEVSIAGGTEVFRSIDKPILLDASASYDTSPSAGSSSGMNYDWSCLIITQSNVSRNYTPVSNVTFRGSGSIYDTFVGASTNGNLFQLPDDVFLRGDEKAIVTLDTKRLISNQAYYVVLTVIKDIRVASGIQIVHVRDEDVFYIRILCIMNCDSPASASSRTSFRTDCNSVRCPASLKYRWSLLKNDGNNSHSKWSTQRHFKDLLGTKVDSKNLVIKEQMLEPGSSYKIKVDVLSPNESFGWAVYQFDTLAVPSGGTCHATQLDRKAVGSWLNITCQGWSDENVPFTYEFFQESKDGELDMLSYGVRPYSVVYIPPSDEDVTRLRVAIVNVFGAANKAGFSIKLNQSSLLSAEDIDHNELQEKIFVMDNYFSMGKVNTAIQEADALLFLLKMAVEQGDVNRNLLQMKNHVISKICEVQNDGGLERIAQISFVLNKATKDDTLVLFNTTLTVLDKLMEMSTLLSRRSRSESPLLLDGGRLLLHCTTNIMGSSSRRILMSKISANLDEEKEITMGKIISNRCQELTDMITNTLLSFKLPGEEYTTISNDLRSILLGKEESMDMSLLKLRNGEASFQFPFISTSTLQNWLGNVFEVGIEMISYNFNPYMSDSSSQRIKSKVVSLVLKDDTGKALNTTNLLSDIEIDIPVSNYHPKDSPRPDHFLNPRRMQYHVIIVREVNNTMKMTITTKATASITVYVKYAEQPTETSYDMVIKLSDEKRLNSRNDDCEFRGICSHSIVIKCRYSGKYYVGLWKNSESRTELSKSRGRRSILPKQAMREKCVRFKDPPPTVAPQVEYVSLVPQYDFDKSVNYSLQVETIWCAFWSDTEQRWTSKGCKVSRESNHSSLKCLCNHLTAFGGDILVAPNTIDFPLVQQTFDNVDPDDLLVLITLCSIFLVYFLVLIKARRADKVDASKDSPLIPLAAHQNGDYKYELSITTGGWKNCGTTANISIILHGTENTSDVIKLTCDIPYERTLFAEGNTDNFFIRQEMPLGEIISLQIGHDISGEDPSWFISEILAVDCQRGRRWLFSCYRWLALERDDGQTTRIFYADDCKEGEKFRRKFSALRRNGFADDHLWLSVIRKQPRNPFTRVQRASCCWSLLLLSMVTSAMFYETEDLKQRKIVIGPFSLTPSQLVIALESALVVVPASLLIVLLFRKSEPGKNSQWSRYHLVENKRKGWCLLPHFFVYIAWFLCVSIAITSALFTVFYSLLWGGEKSSRWLTSVLLSLTGEVLVIQPVKIIIASAVLALRYRSGGKSTNKSYLTDASNNLDLSSIDVERAGQYRKNKRKMYAFTKELLFSLVFLVILLIVCYGDKSRQRYHLRAAIESEVQYFDNVGRYKITNVAQFWRWLEDAFVPAIFSEGWYKDQEEKGLKYIRNGRSTLVGMPRLRQLRVMKDSCVFQQIFKSMFTYCYGPFSKNGEDKRTWIDQNSSSVLCPENWEYNGNGGSDTWGRFAVYSGGGYIANLGYNKFTAKRIVQDLKENNWIDRQTRAVLVEFSLYNPPSNLLAVMTYYFEVLPSGFAGILKSYGILSLSATNPQAHNIYLLFAFLFGILLVCFFILECIKLCRQSCLYFKSGWNWLNMLQIVTASSALFLQWMKTKAAKITLFKLKQNPFVPIGFHEVLLWSDLENLVICIASVIATLRLLKCFYFVPQIIVFSWTLRRSFPSISSFFLIFMVVAIGHSFLGVIAFGTNIYMFSSFIDAISSQFLMFLGKNIPVNELISTNPILGRFFFFSFVASTTIIIVNTFIATINEHYASSNSDKGGEDLELAQFITDRISYTLFGQKSNRNQPWAEQKNHELFGSEIIAENCSPEETTPSTLSSTPHRSRKPKLSFKLDAAEYESLQLR</sequence>
<comment type="subcellular location">
    <subcellularLocation>
        <location evidence="1">Cell membrane</location>
        <topology evidence="1">Multi-pass membrane protein</topology>
    </subcellularLocation>
</comment>
<dbReference type="GO" id="GO:0005509">
    <property type="term" value="F:calcium ion binding"/>
    <property type="evidence" value="ECO:0007669"/>
    <property type="project" value="InterPro"/>
</dbReference>
<comment type="caution">
    <text evidence="19">The sequence shown here is derived from an EMBL/GenBank/DDBJ whole genome shotgun (WGS) entry which is preliminary data.</text>
</comment>
<evidence type="ECO:0000256" key="8">
    <source>
        <dbReference type="ARBA" id="ARBA00022989"/>
    </source>
</evidence>
<evidence type="ECO:0000256" key="6">
    <source>
        <dbReference type="ARBA" id="ARBA00022729"/>
    </source>
</evidence>
<evidence type="ECO:0000313" key="20">
    <source>
        <dbReference type="Proteomes" id="UP001159428"/>
    </source>
</evidence>
<evidence type="ECO:0000259" key="16">
    <source>
        <dbReference type="PROSITE" id="PS50095"/>
    </source>
</evidence>
<dbReference type="Pfam" id="PF00754">
    <property type="entry name" value="F5_F8_type_C"/>
    <property type="match status" value="1"/>
</dbReference>
<feature type="transmembrane region" description="Helical" evidence="12">
    <location>
        <begin position="2373"/>
        <end position="2397"/>
    </location>
</feature>
<dbReference type="PANTHER" id="PTHR10877">
    <property type="entry name" value="POLYCYSTIN FAMILY MEMBER"/>
    <property type="match status" value="1"/>
</dbReference>
<dbReference type="InterPro" id="IPR000203">
    <property type="entry name" value="GPS"/>
</dbReference>
<feature type="transmembrane region" description="Helical" evidence="12">
    <location>
        <begin position="1921"/>
        <end position="1942"/>
    </location>
</feature>
<reference evidence="19 20" key="1">
    <citation type="submission" date="2022-05" db="EMBL/GenBank/DDBJ databases">
        <authorList>
            <consortium name="Genoscope - CEA"/>
            <person name="William W."/>
        </authorList>
    </citation>
    <scope>NUCLEOTIDE SEQUENCE [LARGE SCALE GENOMIC DNA]</scope>
</reference>
<dbReference type="SMART" id="SM00181">
    <property type="entry name" value="EGF"/>
    <property type="match status" value="1"/>
</dbReference>
<evidence type="ECO:0000313" key="19">
    <source>
        <dbReference type="EMBL" id="CAH3140493.1"/>
    </source>
</evidence>
<dbReference type="InterPro" id="IPR002859">
    <property type="entry name" value="PKD/REJ-like"/>
</dbReference>
<dbReference type="InterPro" id="IPR024731">
    <property type="entry name" value="NELL2-like_EGF"/>
</dbReference>
<dbReference type="InterPro" id="IPR046791">
    <property type="entry name" value="Polycystin_dom"/>
</dbReference>
<dbReference type="SUPFAM" id="SSF49723">
    <property type="entry name" value="Lipase/lipooxygenase domain (PLAT/LH2 domain)"/>
    <property type="match status" value="1"/>
</dbReference>
<dbReference type="GO" id="GO:0005262">
    <property type="term" value="F:calcium channel activity"/>
    <property type="evidence" value="ECO:0007669"/>
    <property type="project" value="TreeGrafter"/>
</dbReference>
<dbReference type="SUPFAM" id="SSF57196">
    <property type="entry name" value="EGF/Laminin"/>
    <property type="match status" value="1"/>
</dbReference>
<evidence type="ECO:0000259" key="17">
    <source>
        <dbReference type="PROSITE" id="PS50221"/>
    </source>
</evidence>
<dbReference type="PROSITE" id="PS01187">
    <property type="entry name" value="EGF_CA"/>
    <property type="match status" value="1"/>
</dbReference>
<feature type="signal peptide" evidence="13">
    <location>
        <begin position="1"/>
        <end position="24"/>
    </location>
</feature>
<feature type="transmembrane region" description="Helical" evidence="12">
    <location>
        <begin position="1713"/>
        <end position="1731"/>
    </location>
</feature>
<keyword evidence="3" id="KW-1003">Cell membrane</keyword>
<feature type="domain" description="GAIN-B" evidence="17">
    <location>
        <begin position="1531"/>
        <end position="1697"/>
    </location>
</feature>
<keyword evidence="5 12" id="KW-0812">Transmembrane</keyword>
<dbReference type="SUPFAM" id="SSF49785">
    <property type="entry name" value="Galactose-binding domain-like"/>
    <property type="match status" value="1"/>
</dbReference>
<evidence type="ECO:0008006" key="21">
    <source>
        <dbReference type="Google" id="ProtNLM"/>
    </source>
</evidence>
<dbReference type="PROSITE" id="PS50095">
    <property type="entry name" value="PLAT"/>
    <property type="match status" value="1"/>
</dbReference>
<evidence type="ECO:0000259" key="14">
    <source>
        <dbReference type="PROSITE" id="PS50022"/>
    </source>
</evidence>
<evidence type="ECO:0000259" key="15">
    <source>
        <dbReference type="PROSITE" id="PS50026"/>
    </source>
</evidence>
<dbReference type="CDD" id="cd00057">
    <property type="entry name" value="FA58C"/>
    <property type="match status" value="1"/>
</dbReference>
<dbReference type="PROSITE" id="PS50221">
    <property type="entry name" value="GAIN_B"/>
    <property type="match status" value="1"/>
</dbReference>
<evidence type="ECO:0000256" key="12">
    <source>
        <dbReference type="SAM" id="Phobius"/>
    </source>
</evidence>
<evidence type="ECO:0000256" key="1">
    <source>
        <dbReference type="ARBA" id="ARBA00004651"/>
    </source>
</evidence>
<dbReference type="InterPro" id="IPR000742">
    <property type="entry name" value="EGF"/>
</dbReference>
<dbReference type="InterPro" id="IPR013122">
    <property type="entry name" value="PKD1_2_channel"/>
</dbReference>
<evidence type="ECO:0000256" key="7">
    <source>
        <dbReference type="ARBA" id="ARBA00022737"/>
    </source>
</evidence>
<dbReference type="GO" id="GO:0050982">
    <property type="term" value="P:detection of mechanical stimulus"/>
    <property type="evidence" value="ECO:0007669"/>
    <property type="project" value="TreeGrafter"/>
</dbReference>
<name>A0AAU9X859_9CNID</name>
<dbReference type="Pfam" id="PF01477">
    <property type="entry name" value="PLAT"/>
    <property type="match status" value="1"/>
</dbReference>
<dbReference type="Pfam" id="PF12947">
    <property type="entry name" value="EGF_3"/>
    <property type="match status" value="1"/>
</dbReference>
<dbReference type="InterPro" id="IPR057244">
    <property type="entry name" value="GAIN_B"/>
</dbReference>
<dbReference type="Pfam" id="PF23283">
    <property type="entry name" value="D8C_UMOD"/>
    <property type="match status" value="3"/>
</dbReference>
<dbReference type="Pfam" id="PF01825">
    <property type="entry name" value="GPS"/>
    <property type="match status" value="1"/>
</dbReference>
<dbReference type="FunFam" id="2.10.25.10:FF:000038">
    <property type="entry name" value="Fibrillin 2"/>
    <property type="match status" value="1"/>
</dbReference>
<keyword evidence="20" id="KW-1185">Reference proteome</keyword>
<dbReference type="PROSITE" id="PS01285">
    <property type="entry name" value="FA58C_1"/>
    <property type="match status" value="1"/>
</dbReference>
<dbReference type="SMART" id="SM00231">
    <property type="entry name" value="FA58C"/>
    <property type="match status" value="1"/>
</dbReference>
<keyword evidence="10" id="KW-1015">Disulfide bond</keyword>
<organism evidence="19 20">
    <name type="scientific">Pocillopora meandrina</name>
    <dbReference type="NCBI Taxonomy" id="46732"/>
    <lineage>
        <taxon>Eukaryota</taxon>
        <taxon>Metazoa</taxon>
        <taxon>Cnidaria</taxon>
        <taxon>Anthozoa</taxon>
        <taxon>Hexacorallia</taxon>
        <taxon>Scleractinia</taxon>
        <taxon>Astrocoeniina</taxon>
        <taxon>Pocilloporidae</taxon>
        <taxon>Pocillopora</taxon>
    </lineage>
</organism>
<dbReference type="SMART" id="SM00303">
    <property type="entry name" value="GPS"/>
    <property type="match status" value="1"/>
</dbReference>
<feature type="transmembrane region" description="Helical" evidence="12">
    <location>
        <begin position="2062"/>
        <end position="2081"/>
    </location>
</feature>
<dbReference type="EMBL" id="CALNXJ010000034">
    <property type="protein sequence ID" value="CAH3140493.1"/>
    <property type="molecule type" value="Genomic_DNA"/>
</dbReference>
<dbReference type="InterPro" id="IPR036392">
    <property type="entry name" value="PLAT/LH2_dom_sf"/>
</dbReference>
<dbReference type="Gene3D" id="2.60.120.260">
    <property type="entry name" value="Galactose-binding domain-like"/>
    <property type="match status" value="1"/>
</dbReference>
<feature type="domain" description="F5/8 type C" evidence="14">
    <location>
        <begin position="154"/>
        <end position="304"/>
    </location>
</feature>
<feature type="domain" description="EGF-like" evidence="15">
    <location>
        <begin position="478"/>
        <end position="518"/>
    </location>
</feature>
<comment type="caution">
    <text evidence="11">Lacks conserved residue(s) required for the propagation of feature annotation.</text>
</comment>
<feature type="transmembrane region" description="Helical" evidence="12">
    <location>
        <begin position="2461"/>
        <end position="2482"/>
    </location>
</feature>
<dbReference type="PANTHER" id="PTHR10877:SF150">
    <property type="entry name" value="REJ DOMAIN-CONTAINING PROTEIN"/>
    <property type="match status" value="1"/>
</dbReference>
<evidence type="ECO:0000256" key="2">
    <source>
        <dbReference type="ARBA" id="ARBA00007200"/>
    </source>
</evidence>
<evidence type="ECO:0000259" key="18">
    <source>
        <dbReference type="PROSITE" id="PS51111"/>
    </source>
</evidence>
<dbReference type="PROSITE" id="PS50026">
    <property type="entry name" value="EGF_3"/>
    <property type="match status" value="1"/>
</dbReference>
<accession>A0AAU9X859</accession>
<dbReference type="Pfam" id="PF20519">
    <property type="entry name" value="Polycystin_dom"/>
    <property type="match status" value="1"/>
</dbReference>
<dbReference type="InterPro" id="IPR001881">
    <property type="entry name" value="EGF-like_Ca-bd_dom"/>
</dbReference>
<dbReference type="Gene3D" id="2.10.25.10">
    <property type="entry name" value="Laminin"/>
    <property type="match status" value="1"/>
</dbReference>
<dbReference type="Gene3D" id="2.60.60.20">
    <property type="entry name" value="PLAT/LH2 domain"/>
    <property type="match status" value="1"/>
</dbReference>
<keyword evidence="9 12" id="KW-0472">Membrane</keyword>
<feature type="chain" id="PRO_5043773615" description="Polycystic kidney disease protein 1-like 2" evidence="13">
    <location>
        <begin position="25"/>
        <end position="2679"/>
    </location>
</feature>
<feature type="transmembrane region" description="Helical" evidence="12">
    <location>
        <begin position="2502"/>
        <end position="2519"/>
    </location>
</feature>
<keyword evidence="4 11" id="KW-0245">EGF-like domain</keyword>
<feature type="domain" description="PLAT" evidence="16">
    <location>
        <begin position="1758"/>
        <end position="1878"/>
    </location>
</feature>
<dbReference type="Gene3D" id="1.10.287.70">
    <property type="match status" value="1"/>
</dbReference>
<feature type="domain" description="REJ" evidence="18">
    <location>
        <begin position="707"/>
        <end position="1121"/>
    </location>
</feature>
<dbReference type="PROSITE" id="PS51111">
    <property type="entry name" value="REJ"/>
    <property type="match status" value="1"/>
</dbReference>
<dbReference type="SMART" id="SM00179">
    <property type="entry name" value="EGF_CA"/>
    <property type="match status" value="1"/>
</dbReference>
<dbReference type="InterPro" id="IPR018097">
    <property type="entry name" value="EGF_Ca-bd_CS"/>
</dbReference>
<evidence type="ECO:0000256" key="11">
    <source>
        <dbReference type="PROSITE-ProRule" id="PRU00076"/>
    </source>
</evidence>
<feature type="transmembrane region" description="Helical" evidence="12">
    <location>
        <begin position="2409"/>
        <end position="2428"/>
    </location>
</feature>
<feature type="transmembrane region" description="Helical" evidence="12">
    <location>
        <begin position="1962"/>
        <end position="1985"/>
    </location>
</feature>
<evidence type="ECO:0000256" key="3">
    <source>
        <dbReference type="ARBA" id="ARBA00022475"/>
    </source>
</evidence>
<keyword evidence="7" id="KW-0677">Repeat</keyword>
<dbReference type="Pfam" id="PF08016">
    <property type="entry name" value="PKD_channel"/>
    <property type="match status" value="1"/>
</dbReference>
<dbReference type="PROSITE" id="PS50022">
    <property type="entry name" value="FA58C_3"/>
    <property type="match status" value="1"/>
</dbReference>
<keyword evidence="6 13" id="KW-0732">Signal</keyword>